<evidence type="ECO:0000313" key="2">
    <source>
        <dbReference type="Proteomes" id="UP000038750"/>
    </source>
</evidence>
<protein>
    <submittedName>
        <fullName evidence="1">Putative tight adherance operon protein</fullName>
    </submittedName>
</protein>
<dbReference type="InterPro" id="IPR027417">
    <property type="entry name" value="P-loop_NTPase"/>
</dbReference>
<dbReference type="AlphaFoldDB" id="A0A0T9MGF5"/>
<gene>
    <name evidence="1" type="primary">tadZ</name>
    <name evidence="1" type="ORF">ERS008530_02885</name>
</gene>
<organism evidence="1 2">
    <name type="scientific">Yersinia intermedia</name>
    <dbReference type="NCBI Taxonomy" id="631"/>
    <lineage>
        <taxon>Bacteria</taxon>
        <taxon>Pseudomonadati</taxon>
        <taxon>Pseudomonadota</taxon>
        <taxon>Gammaproteobacteria</taxon>
        <taxon>Enterobacterales</taxon>
        <taxon>Yersiniaceae</taxon>
        <taxon>Yersinia</taxon>
    </lineage>
</organism>
<dbReference type="RefSeq" id="WP_042569061.1">
    <property type="nucleotide sequence ID" value="NZ_CABHXW010000043.1"/>
</dbReference>
<dbReference type="SUPFAM" id="SSF52540">
    <property type="entry name" value="P-loop containing nucleoside triphosphate hydrolases"/>
    <property type="match status" value="1"/>
</dbReference>
<proteinExistence type="predicted"/>
<dbReference type="KEGG" id="yin:CH53_2382"/>
<dbReference type="EMBL" id="CPZJ01000012">
    <property type="protein sequence ID" value="CNG08231.1"/>
    <property type="molecule type" value="Genomic_DNA"/>
</dbReference>
<dbReference type="STRING" id="631.CH53_2382"/>
<dbReference type="Gene3D" id="3.40.50.300">
    <property type="entry name" value="P-loop containing nucleotide triphosphate hydrolases"/>
    <property type="match status" value="1"/>
</dbReference>
<accession>A0A0T9MGF5</accession>
<dbReference type="eggNOG" id="COG1192">
    <property type="taxonomic scope" value="Bacteria"/>
</dbReference>
<sequence>MQLILSKDAINKKNNKIKNTVAIISNREWLREEISEKVRLADISDIKSFDEDIFIVSKINVSDKTIGVIIDIVNNGDVAKTLDLIKSHIPRDCWCVLVGDIDSISIAQQFIQRGILYLNIKSQLSELTQNLLKGIPVESERKAFFISILGCKGGIGNTLLSYHLANAITQIKQSPTLLLQGNNGSQDLDLVTEKKMATEITEYQNNLSLMFCKEQKIADIDGKIEIKHNFIVFDQPIHNAPKEKFTDYIECSNCIIILLDNSMMSVRVAKGFIDIYERIKRDNRQATRLLVCLNESRPITRDMLDTSDVPSLLGRKIDIRIPFIHKTTESLSDKNYFGRKKILITELAKYTLGITIDLSNKRRSWLRKILKGKGEK</sequence>
<reference evidence="1 2" key="1">
    <citation type="submission" date="2015-03" db="EMBL/GenBank/DDBJ databases">
        <authorList>
            <person name="Murphy D."/>
        </authorList>
    </citation>
    <scope>NUCLEOTIDE SEQUENCE [LARGE SCALE GENOMIC DNA]</scope>
    <source>
        <strain evidence="1 2">BR165/97</strain>
    </source>
</reference>
<evidence type="ECO:0000313" key="1">
    <source>
        <dbReference type="EMBL" id="CNG08231.1"/>
    </source>
</evidence>
<name>A0A0T9MGF5_YERIN</name>
<dbReference type="OrthoDB" id="7066706at2"/>
<dbReference type="Proteomes" id="UP000038750">
    <property type="component" value="Unassembled WGS sequence"/>
</dbReference>